<dbReference type="eggNOG" id="KOG1836">
    <property type="taxonomic scope" value="Eukaryota"/>
</dbReference>
<evidence type="ECO:0000256" key="1">
    <source>
        <dbReference type="SAM" id="Coils"/>
    </source>
</evidence>
<accession>K8F4Z4</accession>
<feature type="coiled-coil region" evidence="1">
    <location>
        <begin position="42"/>
        <end position="143"/>
    </location>
</feature>
<protein>
    <submittedName>
        <fullName evidence="2">Uncharacterized protein</fullName>
    </submittedName>
</protein>
<keyword evidence="3" id="KW-1185">Reference proteome</keyword>
<sequence>MFSSWFGGGDEGTGGDDYQLQNAVARERQRVADAKLIDEARARLQLEEVQQMKKNILELEREYIMSASTGALNKSFAAATAEVEVENEKLREEIESLTEKKPEPIVLNVKEMHEELSSWKVKAKKLEKEVKARTEEYEIAVEESNRVAEMWKQRTFDVCEPLSVIDNGEFRDAVEEAEELGISEDNNDEETTAQQMQERADEKIARAVESATERLYEIVQKQNEANEFIESLKGTIEHMKREADQHNEDVQKTLTTTLGAVQKNNAELSRDLKTRNEELSEAHRNLQIMRTALAGQDEKAQRRITQLQKDLLKEQQKKQSEHAGTPSALVILETGDEEVQNLSFELSKVTAKLRAAETKIKALEEDLDLAREQRENLIAQARQGNAGEATVSSPKASESKQLTMLRAERARLTRELSEAKVLLSNQNKRNQSTVGNSTSVISSAVSRASAGVGGGTDSDRKVLAQLRVQLRRSETEANDYKRRLEIAERRSATLMQSIASDRK</sequence>
<dbReference type="AlphaFoldDB" id="K8F4Z4"/>
<gene>
    <name evidence="2" type="ORF">Bathy05g05000</name>
</gene>
<dbReference type="EMBL" id="FO082274">
    <property type="protein sequence ID" value="CCO16613.1"/>
    <property type="molecule type" value="Genomic_DNA"/>
</dbReference>
<keyword evidence="1" id="KW-0175">Coiled coil</keyword>
<feature type="coiled-coil region" evidence="1">
    <location>
        <begin position="463"/>
        <end position="497"/>
    </location>
</feature>
<dbReference type="Proteomes" id="UP000198341">
    <property type="component" value="Chromosome 5"/>
</dbReference>
<name>K8F4Z4_9CHLO</name>
<proteinExistence type="predicted"/>
<dbReference type="KEGG" id="bpg:Bathy05g05000"/>
<dbReference type="RefSeq" id="XP_007513055.1">
    <property type="nucleotide sequence ID" value="XM_007512993.1"/>
</dbReference>
<evidence type="ECO:0000313" key="3">
    <source>
        <dbReference type="Proteomes" id="UP000198341"/>
    </source>
</evidence>
<dbReference type="GeneID" id="19016003"/>
<feature type="coiled-coil region" evidence="1">
    <location>
        <begin position="186"/>
        <end position="429"/>
    </location>
</feature>
<evidence type="ECO:0000313" key="2">
    <source>
        <dbReference type="EMBL" id="CCO16613.1"/>
    </source>
</evidence>
<reference evidence="2 3" key="1">
    <citation type="submission" date="2011-10" db="EMBL/GenBank/DDBJ databases">
        <authorList>
            <person name="Genoscope - CEA"/>
        </authorList>
    </citation>
    <scope>NUCLEOTIDE SEQUENCE [LARGE SCALE GENOMIC DNA]</scope>
    <source>
        <strain evidence="2 3">RCC 1105</strain>
    </source>
</reference>
<organism evidence="2 3">
    <name type="scientific">Bathycoccus prasinos</name>
    <dbReference type="NCBI Taxonomy" id="41875"/>
    <lineage>
        <taxon>Eukaryota</taxon>
        <taxon>Viridiplantae</taxon>
        <taxon>Chlorophyta</taxon>
        <taxon>Mamiellophyceae</taxon>
        <taxon>Mamiellales</taxon>
        <taxon>Bathycoccaceae</taxon>
        <taxon>Bathycoccus</taxon>
    </lineage>
</organism>